<dbReference type="RefSeq" id="WP_237231426.1">
    <property type="nucleotide sequence ID" value="NZ_JAKKDV010000003.1"/>
</dbReference>
<reference evidence="1 2" key="1">
    <citation type="submission" date="2022-01" db="EMBL/GenBank/DDBJ databases">
        <title>Draft genome sequence of Sabulilitoribacter multivorans KCTC 32326.</title>
        <authorList>
            <person name="Oh J.-S."/>
        </authorList>
    </citation>
    <scope>NUCLEOTIDE SEQUENCE [LARGE SCALE GENOMIC DNA]</scope>
    <source>
        <strain evidence="1 2">M-M16</strain>
    </source>
</reference>
<keyword evidence="2" id="KW-1185">Reference proteome</keyword>
<dbReference type="Proteomes" id="UP001200022">
    <property type="component" value="Unassembled WGS sequence"/>
</dbReference>
<name>A0ABS9IJJ1_9FLAO</name>
<proteinExistence type="predicted"/>
<evidence type="ECO:0000313" key="1">
    <source>
        <dbReference type="EMBL" id="MCF7560747.1"/>
    </source>
</evidence>
<accession>A0ABS9IJJ1</accession>
<sequence>MKKGIFALIIILLTTSCVDMVKGAMQAAGNELDSAPVTTSESNYVTVGADDLFQVDLPYYMKPVSQLHPDASFQYANIFKEAYFVIIQEDKNEYIDTFKQFGEYDDELPVIENYKNAQKTLFRERLINSKIQEYGLNNINDNPARQLKILGQIEDIKAAYIVTFIEGEKDIFMLMNWTLEDRFKKLENSFEYINSTFQLIEENK</sequence>
<dbReference type="EMBL" id="JAKKDV010000003">
    <property type="protein sequence ID" value="MCF7560747.1"/>
    <property type="molecule type" value="Genomic_DNA"/>
</dbReference>
<dbReference type="PROSITE" id="PS51257">
    <property type="entry name" value="PROKAR_LIPOPROTEIN"/>
    <property type="match status" value="1"/>
</dbReference>
<gene>
    <name evidence="1" type="ORF">L3X39_08860</name>
</gene>
<organism evidence="1 2">
    <name type="scientific">Flaviramulus multivorans</name>
    <dbReference type="NCBI Taxonomy" id="1304750"/>
    <lineage>
        <taxon>Bacteria</taxon>
        <taxon>Pseudomonadati</taxon>
        <taxon>Bacteroidota</taxon>
        <taxon>Flavobacteriia</taxon>
        <taxon>Flavobacteriales</taxon>
        <taxon>Flavobacteriaceae</taxon>
        <taxon>Flaviramulus</taxon>
    </lineage>
</organism>
<evidence type="ECO:0000313" key="2">
    <source>
        <dbReference type="Proteomes" id="UP001200022"/>
    </source>
</evidence>
<comment type="caution">
    <text evidence="1">The sequence shown here is derived from an EMBL/GenBank/DDBJ whole genome shotgun (WGS) entry which is preliminary data.</text>
</comment>
<protein>
    <submittedName>
        <fullName evidence="1">Uncharacterized protein</fullName>
    </submittedName>
</protein>